<evidence type="ECO:0000313" key="2">
    <source>
        <dbReference type="EMBL" id="TKI06168.1"/>
    </source>
</evidence>
<sequence length="246" mass="27388">MDSPLVIVQMGEPPAAVAAEVGKQYQWFVSKLGLQMREFILIRPYRGDALPDPGNLSAVIITGSWSMVTDHAPWSEMTAVWVREIHQRAIPLLGVCYGHQLIAYALGGTVADNPHGWEGGLQQVQMIGQEEADPLFFGLPRQFTAWLSHRQTVVCPPAQARVLACSSQDACQILRYGPYAYSLQFHPEFNQALMVSCLRHSRHPGARERLPAVSAAAEPEWPALILRRFQDVWRHRGRTLEAGDAA</sequence>
<comment type="caution">
    <text evidence="2">The sequence shown here is derived from an EMBL/GenBank/DDBJ whole genome shotgun (WGS) entry which is preliminary data.</text>
</comment>
<proteinExistence type="predicted"/>
<dbReference type="Pfam" id="PF00117">
    <property type="entry name" value="GATase"/>
    <property type="match status" value="1"/>
</dbReference>
<reference evidence="2 3" key="1">
    <citation type="submission" date="2019-04" db="EMBL/GenBank/DDBJ databases">
        <authorList>
            <person name="Li M."/>
            <person name="Gao C."/>
        </authorList>
    </citation>
    <scope>NUCLEOTIDE SEQUENCE [LARGE SCALE GENOMIC DNA]</scope>
    <source>
        <strain evidence="2 3">BGMRC 2031</strain>
    </source>
</reference>
<dbReference type="SUPFAM" id="SSF52317">
    <property type="entry name" value="Class I glutamine amidotransferase-like"/>
    <property type="match status" value="1"/>
</dbReference>
<dbReference type="PANTHER" id="PTHR42695:SF5">
    <property type="entry name" value="GLUTAMINE AMIDOTRANSFERASE YLR126C-RELATED"/>
    <property type="match status" value="1"/>
</dbReference>
<accession>A0ABY2SLU7</accession>
<gene>
    <name evidence="2" type="ORF">FCN80_11460</name>
</gene>
<dbReference type="Gene3D" id="3.40.50.880">
    <property type="match status" value="1"/>
</dbReference>
<keyword evidence="3" id="KW-1185">Reference proteome</keyword>
<dbReference type="Proteomes" id="UP000305202">
    <property type="component" value="Unassembled WGS sequence"/>
</dbReference>
<protein>
    <submittedName>
        <fullName evidence="2">Glutamine amidotransferase</fullName>
    </submittedName>
</protein>
<feature type="domain" description="Glutamine amidotransferase" evidence="1">
    <location>
        <begin position="54"/>
        <end position="190"/>
    </location>
</feature>
<dbReference type="EMBL" id="SZPQ01000015">
    <property type="protein sequence ID" value="TKI06168.1"/>
    <property type="molecule type" value="Genomic_DNA"/>
</dbReference>
<evidence type="ECO:0000313" key="3">
    <source>
        <dbReference type="Proteomes" id="UP000305202"/>
    </source>
</evidence>
<dbReference type="InterPro" id="IPR029062">
    <property type="entry name" value="Class_I_gatase-like"/>
</dbReference>
<dbReference type="PROSITE" id="PS51273">
    <property type="entry name" value="GATASE_TYPE_1"/>
    <property type="match status" value="1"/>
</dbReference>
<dbReference type="NCBIfam" id="NF006562">
    <property type="entry name" value="PRK09065.1"/>
    <property type="match status" value="1"/>
</dbReference>
<name>A0ABY2SLU7_9HYPH</name>
<evidence type="ECO:0000259" key="1">
    <source>
        <dbReference type="Pfam" id="PF00117"/>
    </source>
</evidence>
<dbReference type="InterPro" id="IPR017926">
    <property type="entry name" value="GATASE"/>
</dbReference>
<dbReference type="CDD" id="cd01741">
    <property type="entry name" value="GATase1_1"/>
    <property type="match status" value="1"/>
</dbReference>
<dbReference type="InterPro" id="IPR044992">
    <property type="entry name" value="ChyE-like"/>
</dbReference>
<organism evidence="2 3">
    <name type="scientific">Martelella alba</name>
    <dbReference type="NCBI Taxonomy" id="2590451"/>
    <lineage>
        <taxon>Bacteria</taxon>
        <taxon>Pseudomonadati</taxon>
        <taxon>Pseudomonadota</taxon>
        <taxon>Alphaproteobacteria</taxon>
        <taxon>Hyphomicrobiales</taxon>
        <taxon>Aurantimonadaceae</taxon>
        <taxon>Martelella</taxon>
    </lineage>
</organism>
<keyword evidence="2" id="KW-0315">Glutamine amidotransferase</keyword>
<dbReference type="PANTHER" id="PTHR42695">
    <property type="entry name" value="GLUTAMINE AMIDOTRANSFERASE YLR126C-RELATED"/>
    <property type="match status" value="1"/>
</dbReference>